<organism evidence="1 2">
    <name type="scientific">Marinobacter antarcticus</name>
    <dbReference type="NCBI Taxonomy" id="564117"/>
    <lineage>
        <taxon>Bacteria</taxon>
        <taxon>Pseudomonadati</taxon>
        <taxon>Pseudomonadota</taxon>
        <taxon>Gammaproteobacteria</taxon>
        <taxon>Pseudomonadales</taxon>
        <taxon>Marinobacteraceae</taxon>
        <taxon>Marinobacter</taxon>
    </lineage>
</organism>
<gene>
    <name evidence="1" type="ORF">SAMN05216369_1026</name>
</gene>
<name>A0A1M6QPF9_9GAMM</name>
<proteinExistence type="predicted"/>
<keyword evidence="2" id="KW-1185">Reference proteome</keyword>
<reference evidence="2" key="1">
    <citation type="submission" date="2016-11" db="EMBL/GenBank/DDBJ databases">
        <authorList>
            <person name="Varghese N."/>
            <person name="Submissions S."/>
        </authorList>
    </citation>
    <scope>NUCLEOTIDE SEQUENCE [LARGE SCALE GENOMIC DNA]</scope>
    <source>
        <strain evidence="2">CGMCC 1.10835</strain>
    </source>
</reference>
<dbReference type="RefSeq" id="WP_175547548.1">
    <property type="nucleotide sequence ID" value="NZ_FRAQ01000001.1"/>
</dbReference>
<evidence type="ECO:0000313" key="2">
    <source>
        <dbReference type="Proteomes" id="UP000184497"/>
    </source>
</evidence>
<dbReference type="EMBL" id="FRAQ01000001">
    <property type="protein sequence ID" value="SHK21897.1"/>
    <property type="molecule type" value="Genomic_DNA"/>
</dbReference>
<evidence type="ECO:0000313" key="1">
    <source>
        <dbReference type="EMBL" id="SHK21897.1"/>
    </source>
</evidence>
<protein>
    <submittedName>
        <fullName evidence="1">Uncharacterized protein</fullName>
    </submittedName>
</protein>
<dbReference type="Proteomes" id="UP000184497">
    <property type="component" value="Unassembled WGS sequence"/>
</dbReference>
<accession>A0A1M6QPF9</accession>
<dbReference type="AlphaFoldDB" id="A0A1M6QPF9"/>
<sequence length="57" mass="5848">MGGKPDIIRAIVLIFAVGLVVTGFTSLQASEDRPAASVMKSSVAAGSAQMTKTPLTR</sequence>